<sequence>MIYEISLLLIPIILITFLNLLKSSPKSNLKLPLGPKPWPIVGHMHLLGDKPHQNVTQLSKKYGPIMSLRLGSAPIIVISCPKIAKEMFLKHDLAFSSRKVPVARKVTNHDKFSMIWLPVGHKWRTLRKVVTMQLFTKIRLDSSQALREMKVNELLTYVRKCYESGAPVDIGKAGSITLLNMMSNTLFSVDMGSHDESCSQEFKELVWHLLEEGSKINVSDFIPLFEVFDLQGVLRRNTCYLNKMIGIFDRIIDQRLSDNVDCTKDDVLHTLLMLVKDNELSFDDVKHLLMDLFLAGSDTTYSTLEWAMTELLQNPQNITKAQNEMDQVLGNKNGPIREPDISNLPYIQAIVKETLRLHPPTPILVPHRAKTDVNLCGYLVPKDSEIWVNIWAMGRDPTLWKNPNSFNPERFLDGANNEIDMKHQDFKFIPFGAGRRMCPGMPLAYRMLHLMLANLINSFNWKHKNNEFNVENIDGQETFGLSMQRVEPLLLIPIPR</sequence>
<dbReference type="PRINTS" id="PR00385">
    <property type="entry name" value="P450"/>
</dbReference>
<dbReference type="FunFam" id="1.10.630.10:FF:000007">
    <property type="entry name" value="Cytochrome P450 76C4"/>
    <property type="match status" value="1"/>
</dbReference>
<proteinExistence type="inferred from homology"/>
<evidence type="ECO:0000256" key="1">
    <source>
        <dbReference type="ARBA" id="ARBA00010617"/>
    </source>
</evidence>
<organism evidence="7 8">
    <name type="scientific">Saponaria officinalis</name>
    <name type="common">Common soapwort</name>
    <name type="synonym">Lychnis saponaria</name>
    <dbReference type="NCBI Taxonomy" id="3572"/>
    <lineage>
        <taxon>Eukaryota</taxon>
        <taxon>Viridiplantae</taxon>
        <taxon>Streptophyta</taxon>
        <taxon>Embryophyta</taxon>
        <taxon>Tracheophyta</taxon>
        <taxon>Spermatophyta</taxon>
        <taxon>Magnoliopsida</taxon>
        <taxon>eudicotyledons</taxon>
        <taxon>Gunneridae</taxon>
        <taxon>Pentapetalae</taxon>
        <taxon>Caryophyllales</taxon>
        <taxon>Caryophyllaceae</taxon>
        <taxon>Caryophylleae</taxon>
        <taxon>Saponaria</taxon>
    </lineage>
</organism>
<dbReference type="PANTHER" id="PTHR47950:SF44">
    <property type="entry name" value="CYTOCHROME P450, FAMILY 76, SUBFAMILY C, POLYPEPTIDE 5-RELATED"/>
    <property type="match status" value="1"/>
</dbReference>
<evidence type="ECO:0000313" key="8">
    <source>
        <dbReference type="Proteomes" id="UP001443914"/>
    </source>
</evidence>
<evidence type="ECO:0000256" key="6">
    <source>
        <dbReference type="RuleBase" id="RU000461"/>
    </source>
</evidence>
<dbReference type="Proteomes" id="UP001443914">
    <property type="component" value="Unassembled WGS sequence"/>
</dbReference>
<dbReference type="GO" id="GO:0020037">
    <property type="term" value="F:heme binding"/>
    <property type="evidence" value="ECO:0007669"/>
    <property type="project" value="InterPro"/>
</dbReference>
<dbReference type="GO" id="GO:0004497">
    <property type="term" value="F:monooxygenase activity"/>
    <property type="evidence" value="ECO:0007669"/>
    <property type="project" value="UniProtKB-KW"/>
</dbReference>
<dbReference type="EMBL" id="JBDFQZ010000002">
    <property type="protein sequence ID" value="KAK9749294.1"/>
    <property type="molecule type" value="Genomic_DNA"/>
</dbReference>
<dbReference type="Gene3D" id="1.10.630.10">
    <property type="entry name" value="Cytochrome P450"/>
    <property type="match status" value="1"/>
</dbReference>
<dbReference type="CDD" id="cd11073">
    <property type="entry name" value="CYP76-like"/>
    <property type="match status" value="1"/>
</dbReference>
<keyword evidence="3 6" id="KW-0560">Oxidoreductase</keyword>
<evidence type="ECO:0008006" key="9">
    <source>
        <dbReference type="Google" id="ProtNLM"/>
    </source>
</evidence>
<protein>
    <recommendedName>
        <fullName evidence="9">Cytochrome P450</fullName>
    </recommendedName>
</protein>
<evidence type="ECO:0000313" key="7">
    <source>
        <dbReference type="EMBL" id="KAK9749294.1"/>
    </source>
</evidence>
<keyword evidence="4 5" id="KW-0408">Iron</keyword>
<keyword evidence="8" id="KW-1185">Reference proteome</keyword>
<evidence type="ECO:0000256" key="4">
    <source>
        <dbReference type="ARBA" id="ARBA00023004"/>
    </source>
</evidence>
<dbReference type="PANTHER" id="PTHR47950">
    <property type="entry name" value="CYTOCHROME P450, FAMILY 76, SUBFAMILY C, POLYPEPTIDE 5-RELATED"/>
    <property type="match status" value="1"/>
</dbReference>
<dbReference type="InterPro" id="IPR001128">
    <property type="entry name" value="Cyt_P450"/>
</dbReference>
<dbReference type="GO" id="GO:0005506">
    <property type="term" value="F:iron ion binding"/>
    <property type="evidence" value="ECO:0007669"/>
    <property type="project" value="InterPro"/>
</dbReference>
<dbReference type="AlphaFoldDB" id="A0AAW1MTB3"/>
<name>A0AAW1MTB3_SAPOF</name>
<evidence type="ECO:0000256" key="2">
    <source>
        <dbReference type="ARBA" id="ARBA00022723"/>
    </source>
</evidence>
<dbReference type="InterPro" id="IPR002401">
    <property type="entry name" value="Cyt_P450_E_grp-I"/>
</dbReference>
<evidence type="ECO:0000256" key="3">
    <source>
        <dbReference type="ARBA" id="ARBA00023002"/>
    </source>
</evidence>
<gene>
    <name evidence="7" type="ORF">RND81_02G115800</name>
</gene>
<dbReference type="InterPro" id="IPR017972">
    <property type="entry name" value="Cyt_P450_CS"/>
</dbReference>
<keyword evidence="5 6" id="KW-0349">Heme</keyword>
<reference evidence="7" key="1">
    <citation type="submission" date="2024-03" db="EMBL/GenBank/DDBJ databases">
        <title>WGS assembly of Saponaria officinalis var. Norfolk2.</title>
        <authorList>
            <person name="Jenkins J."/>
            <person name="Shu S."/>
            <person name="Grimwood J."/>
            <person name="Barry K."/>
            <person name="Goodstein D."/>
            <person name="Schmutz J."/>
            <person name="Leebens-Mack J."/>
            <person name="Osbourn A."/>
        </authorList>
    </citation>
    <scope>NUCLEOTIDE SEQUENCE [LARGE SCALE GENOMIC DNA]</scope>
    <source>
        <strain evidence="7">JIC</strain>
    </source>
</reference>
<accession>A0AAW1MTB3</accession>
<keyword evidence="6" id="KW-0503">Monooxygenase</keyword>
<comment type="cofactor">
    <cofactor evidence="5">
        <name>heme</name>
        <dbReference type="ChEBI" id="CHEBI:30413"/>
    </cofactor>
</comment>
<dbReference type="InterPro" id="IPR036396">
    <property type="entry name" value="Cyt_P450_sf"/>
</dbReference>
<feature type="binding site" description="axial binding residue" evidence="5">
    <location>
        <position position="438"/>
    </location>
    <ligand>
        <name>heme</name>
        <dbReference type="ChEBI" id="CHEBI:30413"/>
    </ligand>
    <ligandPart>
        <name>Fe</name>
        <dbReference type="ChEBI" id="CHEBI:18248"/>
    </ligandPart>
</feature>
<dbReference type="SUPFAM" id="SSF48264">
    <property type="entry name" value="Cytochrome P450"/>
    <property type="match status" value="1"/>
</dbReference>
<evidence type="ECO:0000256" key="5">
    <source>
        <dbReference type="PIRSR" id="PIRSR602401-1"/>
    </source>
</evidence>
<comment type="similarity">
    <text evidence="1 6">Belongs to the cytochrome P450 family.</text>
</comment>
<comment type="caution">
    <text evidence="7">The sequence shown here is derived from an EMBL/GenBank/DDBJ whole genome shotgun (WGS) entry which is preliminary data.</text>
</comment>
<dbReference type="PRINTS" id="PR00463">
    <property type="entry name" value="EP450I"/>
</dbReference>
<keyword evidence="2 5" id="KW-0479">Metal-binding</keyword>
<dbReference type="Pfam" id="PF00067">
    <property type="entry name" value="p450"/>
    <property type="match status" value="1"/>
</dbReference>
<dbReference type="GO" id="GO:0016705">
    <property type="term" value="F:oxidoreductase activity, acting on paired donors, with incorporation or reduction of molecular oxygen"/>
    <property type="evidence" value="ECO:0007669"/>
    <property type="project" value="InterPro"/>
</dbReference>
<dbReference type="PROSITE" id="PS00086">
    <property type="entry name" value="CYTOCHROME_P450"/>
    <property type="match status" value="1"/>
</dbReference>